<dbReference type="EMBL" id="CADCWH010000232">
    <property type="protein sequence ID" value="CAA9558243.1"/>
    <property type="molecule type" value="Genomic_DNA"/>
</dbReference>
<gene>
    <name evidence="1" type="ORF">AVDCRST_MAG70-1455</name>
</gene>
<proteinExistence type="predicted"/>
<dbReference type="GO" id="GO:0016881">
    <property type="term" value="F:acid-amino acid ligase activity"/>
    <property type="evidence" value="ECO:0007669"/>
    <property type="project" value="InterPro"/>
</dbReference>
<evidence type="ECO:0000313" key="1">
    <source>
        <dbReference type="EMBL" id="CAA9558243.1"/>
    </source>
</evidence>
<name>A0A6J4UR93_9BACT</name>
<dbReference type="InterPro" id="IPR036565">
    <property type="entry name" value="Mur-like_cat_sf"/>
</dbReference>
<dbReference type="AlphaFoldDB" id="A0A6J4UR93"/>
<reference evidence="1" key="1">
    <citation type="submission" date="2020-02" db="EMBL/GenBank/DDBJ databases">
        <authorList>
            <person name="Meier V. D."/>
        </authorList>
    </citation>
    <scope>NUCLEOTIDE SEQUENCE</scope>
    <source>
        <strain evidence="1">AVDCRST_MAG70</strain>
    </source>
</reference>
<dbReference type="Gene3D" id="3.90.190.20">
    <property type="entry name" value="Mur ligase, C-terminal domain"/>
    <property type="match status" value="1"/>
</dbReference>
<dbReference type="InterPro" id="IPR036615">
    <property type="entry name" value="Mur_ligase_C_dom_sf"/>
</dbReference>
<dbReference type="SUPFAM" id="SSF53623">
    <property type="entry name" value="MurD-like peptide ligases, catalytic domain"/>
    <property type="match status" value="1"/>
</dbReference>
<organism evidence="1">
    <name type="scientific">uncultured Thermomicrobiales bacterium</name>
    <dbReference type="NCBI Taxonomy" id="1645740"/>
    <lineage>
        <taxon>Bacteria</taxon>
        <taxon>Pseudomonadati</taxon>
        <taxon>Thermomicrobiota</taxon>
        <taxon>Thermomicrobia</taxon>
        <taxon>Thermomicrobiales</taxon>
        <taxon>environmental samples</taxon>
    </lineage>
</organism>
<dbReference type="PANTHER" id="PTHR23135:SF18">
    <property type="entry name" value="CYANOPHYCIN SYNTHETASE"/>
    <property type="match status" value="1"/>
</dbReference>
<dbReference type="Gene3D" id="3.40.1190.10">
    <property type="entry name" value="Mur-like, catalytic domain"/>
    <property type="match status" value="1"/>
</dbReference>
<protein>
    <submittedName>
        <fullName evidence="1">Uncharacterized protein</fullName>
    </submittedName>
</protein>
<dbReference type="PANTHER" id="PTHR23135">
    <property type="entry name" value="MUR LIGASE FAMILY MEMBER"/>
    <property type="match status" value="1"/>
</dbReference>
<dbReference type="GO" id="GO:0005524">
    <property type="term" value="F:ATP binding"/>
    <property type="evidence" value="ECO:0007669"/>
    <property type="project" value="InterPro"/>
</dbReference>
<sequence length="421" mass="45334">MMSTLDTTQVPVTHHLAPTSFDAWRADQRRQSRLPVIAVAGTRGKSTVVRMVDHIFRAAELRTCIWTDDGVETDGHLADGELAPWAAAMRDLADDSLDVAIQELDWSTVRAVGLPDGTFSILAITNLCGNSDACLAHWDARVALDAYPSVLRSVADGGTVVVNAEDYAVVGPVDAYQPDAVFVGQSREAPLLKRHLEAGYPAAWVEDSSLTVGTVNGATRLANVTVLDFALQGAAGFEIINALIAAAVATSAGIRSEVITAALASFGTADRLLPGSFNLYRLQDRLAVVERPLPSWFLRPVLKALNSRRRGRMIALLAGVAEGSDDDLVEVGRLIGRTSDALVIADDGMREDQWDRVKQGVALNDLVPVMFRTPDQAGAIQRAMKMARSEDTMLFISHRPGPILDLLQANDHDPLTDVLIA</sequence>
<accession>A0A6J4UR93</accession>